<sequence>MSLQSDKEQSAQLVKDMEIKNCQAQTVMYDDLNKKVKVIENMTKDRESVQARISVLESYVARHQDERHWLIATGMRNSFEKILNSDEFLDMLAEGVRLGKMGKGPGDDPKYDPSALSKLKELSDEFDDATFPAMATIFSMHGASLSEIQEFLRDPARSDP</sequence>
<proteinExistence type="predicted"/>
<gene>
    <name evidence="1" type="ORF">E3N88_04451</name>
</gene>
<name>A0A5N6PVG6_9ASTR</name>
<dbReference type="EMBL" id="SZYD01000002">
    <property type="protein sequence ID" value="KAD7117183.1"/>
    <property type="molecule type" value="Genomic_DNA"/>
</dbReference>
<evidence type="ECO:0000313" key="1">
    <source>
        <dbReference type="EMBL" id="KAD7117183.1"/>
    </source>
</evidence>
<comment type="caution">
    <text evidence="1">The sequence shown here is derived from an EMBL/GenBank/DDBJ whole genome shotgun (WGS) entry which is preliminary data.</text>
</comment>
<organism evidence="1 2">
    <name type="scientific">Mikania micrantha</name>
    <name type="common">bitter vine</name>
    <dbReference type="NCBI Taxonomy" id="192012"/>
    <lineage>
        <taxon>Eukaryota</taxon>
        <taxon>Viridiplantae</taxon>
        <taxon>Streptophyta</taxon>
        <taxon>Embryophyta</taxon>
        <taxon>Tracheophyta</taxon>
        <taxon>Spermatophyta</taxon>
        <taxon>Magnoliopsida</taxon>
        <taxon>eudicotyledons</taxon>
        <taxon>Gunneridae</taxon>
        <taxon>Pentapetalae</taxon>
        <taxon>asterids</taxon>
        <taxon>campanulids</taxon>
        <taxon>Asterales</taxon>
        <taxon>Asteraceae</taxon>
        <taxon>Asteroideae</taxon>
        <taxon>Heliantheae alliance</taxon>
        <taxon>Eupatorieae</taxon>
        <taxon>Mikania</taxon>
    </lineage>
</organism>
<evidence type="ECO:0000313" key="2">
    <source>
        <dbReference type="Proteomes" id="UP000326396"/>
    </source>
</evidence>
<accession>A0A5N6PVG6</accession>
<dbReference type="AlphaFoldDB" id="A0A5N6PVG6"/>
<keyword evidence="2" id="KW-1185">Reference proteome</keyword>
<reference evidence="1 2" key="1">
    <citation type="submission" date="2019-05" db="EMBL/GenBank/DDBJ databases">
        <title>Mikania micrantha, genome provides insights into the molecular mechanism of rapid growth.</title>
        <authorList>
            <person name="Liu B."/>
        </authorList>
    </citation>
    <scope>NUCLEOTIDE SEQUENCE [LARGE SCALE GENOMIC DNA]</scope>
    <source>
        <strain evidence="1">NLD-2019</strain>
        <tissue evidence="1">Leaf</tissue>
    </source>
</reference>
<protein>
    <recommendedName>
        <fullName evidence="3">DOG1 domain-containing protein</fullName>
    </recommendedName>
</protein>
<evidence type="ECO:0008006" key="3">
    <source>
        <dbReference type="Google" id="ProtNLM"/>
    </source>
</evidence>
<dbReference type="Proteomes" id="UP000326396">
    <property type="component" value="Linkage Group LG10"/>
</dbReference>